<dbReference type="GeneID" id="130459584"/>
<evidence type="ECO:0000313" key="1">
    <source>
        <dbReference type="Proteomes" id="UP000813463"/>
    </source>
</evidence>
<name>A0ABM3QI41_SPIOL</name>
<gene>
    <name evidence="2" type="primary">LOC130459584</name>
</gene>
<reference evidence="1" key="1">
    <citation type="journal article" date="2021" name="Nat. Commun.">
        <title>Genomic analyses provide insights into spinach domestication and the genetic basis of agronomic traits.</title>
        <authorList>
            <person name="Cai X."/>
            <person name="Sun X."/>
            <person name="Xu C."/>
            <person name="Sun H."/>
            <person name="Wang X."/>
            <person name="Ge C."/>
            <person name="Zhang Z."/>
            <person name="Wang Q."/>
            <person name="Fei Z."/>
            <person name="Jiao C."/>
            <person name="Wang Q."/>
        </authorList>
    </citation>
    <scope>NUCLEOTIDE SEQUENCE [LARGE SCALE GENOMIC DNA]</scope>
    <source>
        <strain evidence="1">cv. Varoflay</strain>
    </source>
</reference>
<evidence type="ECO:0000313" key="2">
    <source>
        <dbReference type="RefSeq" id="XP_056683025.1"/>
    </source>
</evidence>
<keyword evidence="1" id="KW-1185">Reference proteome</keyword>
<reference evidence="2" key="2">
    <citation type="submission" date="2025-08" db="UniProtKB">
        <authorList>
            <consortium name="RefSeq"/>
        </authorList>
    </citation>
    <scope>IDENTIFICATION</scope>
    <source>
        <tissue evidence="2">Leaf</tissue>
    </source>
</reference>
<organism evidence="1 2">
    <name type="scientific">Spinacia oleracea</name>
    <name type="common">Spinach</name>
    <dbReference type="NCBI Taxonomy" id="3562"/>
    <lineage>
        <taxon>Eukaryota</taxon>
        <taxon>Viridiplantae</taxon>
        <taxon>Streptophyta</taxon>
        <taxon>Embryophyta</taxon>
        <taxon>Tracheophyta</taxon>
        <taxon>Spermatophyta</taxon>
        <taxon>Magnoliopsida</taxon>
        <taxon>eudicotyledons</taxon>
        <taxon>Gunneridae</taxon>
        <taxon>Pentapetalae</taxon>
        <taxon>Caryophyllales</taxon>
        <taxon>Chenopodiaceae</taxon>
        <taxon>Chenopodioideae</taxon>
        <taxon>Anserineae</taxon>
        <taxon>Spinacia</taxon>
    </lineage>
</organism>
<dbReference type="Proteomes" id="UP000813463">
    <property type="component" value="Chromosome 4"/>
</dbReference>
<sequence length="156" mass="17620">MSEEEGDTGVIYMLFPTDPFNLVYGEYARRLGANANQIAVFRLNGSVVPSGLLTCQLNLHDGQTLVVRGLVQGLNVNTHMCTFFVRAMVDWYPGWFVKAAFNAPLWTVFYDWAILLGVQPAMVKMFRNFDQLDKNLTIRGAGIQNWCTLFACLEQD</sequence>
<accession>A0ABM3QI41</accession>
<proteinExistence type="predicted"/>
<dbReference type="RefSeq" id="XP_056683025.1">
    <property type="nucleotide sequence ID" value="XM_056827047.1"/>
</dbReference>
<protein>
    <submittedName>
        <fullName evidence="2">Uncharacterized protein</fullName>
    </submittedName>
</protein>